<dbReference type="Proteomes" id="UP000534186">
    <property type="component" value="Unassembled WGS sequence"/>
</dbReference>
<gene>
    <name evidence="2" type="ORF">HDF12_001750</name>
</gene>
<organism evidence="2 3">
    <name type="scientific">Tunturiibacter lichenicola</name>
    <dbReference type="NCBI Taxonomy" id="2051959"/>
    <lineage>
        <taxon>Bacteria</taxon>
        <taxon>Pseudomonadati</taxon>
        <taxon>Acidobacteriota</taxon>
        <taxon>Terriglobia</taxon>
        <taxon>Terriglobales</taxon>
        <taxon>Acidobacteriaceae</taxon>
        <taxon>Tunturiibacter</taxon>
    </lineage>
</organism>
<sequence>MMFQGMFRSKVKWASLSLVALSLAGLCSLYQVMFDVWMTAYPYANPTEWRARFYIRLTTTIVIGFLWSFVALWLFRQRHR</sequence>
<protein>
    <submittedName>
        <fullName evidence="2">Uncharacterized protein</fullName>
    </submittedName>
</protein>
<proteinExistence type="predicted"/>
<name>A0A7Y9NL54_9BACT</name>
<comment type="caution">
    <text evidence="2">The sequence shown here is derived from an EMBL/GenBank/DDBJ whole genome shotgun (WGS) entry which is preliminary data.</text>
</comment>
<evidence type="ECO:0000256" key="1">
    <source>
        <dbReference type="SAM" id="Phobius"/>
    </source>
</evidence>
<evidence type="ECO:0000313" key="3">
    <source>
        <dbReference type="Proteomes" id="UP000534186"/>
    </source>
</evidence>
<feature type="transmembrane region" description="Helical" evidence="1">
    <location>
        <begin position="53"/>
        <end position="75"/>
    </location>
</feature>
<keyword evidence="1" id="KW-0472">Membrane</keyword>
<evidence type="ECO:0000313" key="2">
    <source>
        <dbReference type="EMBL" id="NYF51385.1"/>
    </source>
</evidence>
<keyword evidence="1" id="KW-0812">Transmembrane</keyword>
<accession>A0A7Y9NL54</accession>
<dbReference type="EMBL" id="JACCCV010000001">
    <property type="protein sequence ID" value="NYF51385.1"/>
    <property type="molecule type" value="Genomic_DNA"/>
</dbReference>
<keyword evidence="1" id="KW-1133">Transmembrane helix</keyword>
<reference evidence="2 3" key="1">
    <citation type="submission" date="2020-07" db="EMBL/GenBank/DDBJ databases">
        <title>Genomic Encyclopedia of Type Strains, Phase IV (KMG-V): Genome sequencing to study the core and pangenomes of soil and plant-associated prokaryotes.</title>
        <authorList>
            <person name="Whitman W."/>
        </authorList>
    </citation>
    <scope>NUCLEOTIDE SEQUENCE [LARGE SCALE GENOMIC DNA]</scope>
    <source>
        <strain evidence="2 3">M8UP30</strain>
    </source>
</reference>
<dbReference type="AlphaFoldDB" id="A0A7Y9NL54"/>